<sequence>MLSSVGRKNCGQLAEQAGHARPGPMRRLLRYARWDADAAAG</sequence>
<dbReference type="RefSeq" id="WP_334582396.1">
    <property type="nucleotide sequence ID" value="NZ_JBEZVE010000020.1"/>
</dbReference>
<dbReference type="EMBL" id="JBEZVE010000020">
    <property type="protein sequence ID" value="MEU3785414.1"/>
    <property type="molecule type" value="Genomic_DNA"/>
</dbReference>
<evidence type="ECO:0000313" key="3">
    <source>
        <dbReference type="Proteomes" id="UP001550739"/>
    </source>
</evidence>
<evidence type="ECO:0000256" key="1">
    <source>
        <dbReference type="SAM" id="MobiDB-lite"/>
    </source>
</evidence>
<dbReference type="Proteomes" id="UP001550739">
    <property type="component" value="Unassembled WGS sequence"/>
</dbReference>
<organism evidence="2 3">
    <name type="scientific">Streptomyces sp. 900129855</name>
    <dbReference type="NCBI Taxonomy" id="3155129"/>
    <lineage>
        <taxon>Bacteria</taxon>
        <taxon>Bacillati</taxon>
        <taxon>Actinomycetota</taxon>
        <taxon>Actinomycetes</taxon>
        <taxon>Kitasatosporales</taxon>
        <taxon>Streptomycetaceae</taxon>
        <taxon>Streptomyces</taxon>
    </lineage>
</organism>
<name>A0ABV2ZS88_9ACTN</name>
<proteinExistence type="predicted"/>
<protein>
    <recommendedName>
        <fullName evidence="4">Transposase</fullName>
    </recommendedName>
</protein>
<gene>
    <name evidence="2" type="ORF">AB0E89_33565</name>
</gene>
<evidence type="ECO:0000313" key="2">
    <source>
        <dbReference type="EMBL" id="MEU3785414.1"/>
    </source>
</evidence>
<feature type="region of interest" description="Disordered" evidence="1">
    <location>
        <begin position="1"/>
        <end position="22"/>
    </location>
</feature>
<accession>A0ABV2ZS88</accession>
<comment type="caution">
    <text evidence="2">The sequence shown here is derived from an EMBL/GenBank/DDBJ whole genome shotgun (WGS) entry which is preliminary data.</text>
</comment>
<keyword evidence="3" id="KW-1185">Reference proteome</keyword>
<evidence type="ECO:0008006" key="4">
    <source>
        <dbReference type="Google" id="ProtNLM"/>
    </source>
</evidence>
<reference evidence="2 3" key="1">
    <citation type="submission" date="2024-06" db="EMBL/GenBank/DDBJ databases">
        <title>The Natural Products Discovery Center: Release of the First 8490 Sequenced Strains for Exploring Actinobacteria Biosynthetic Diversity.</title>
        <authorList>
            <person name="Kalkreuter E."/>
            <person name="Kautsar S.A."/>
            <person name="Yang D."/>
            <person name="Bader C.D."/>
            <person name="Teijaro C.N."/>
            <person name="Fluegel L."/>
            <person name="Davis C.M."/>
            <person name="Simpson J.R."/>
            <person name="Lauterbach L."/>
            <person name="Steele A.D."/>
            <person name="Gui C."/>
            <person name="Meng S."/>
            <person name="Li G."/>
            <person name="Viehrig K."/>
            <person name="Ye F."/>
            <person name="Su P."/>
            <person name="Kiefer A.F."/>
            <person name="Nichols A."/>
            <person name="Cepeda A.J."/>
            <person name="Yan W."/>
            <person name="Fan B."/>
            <person name="Jiang Y."/>
            <person name="Adhikari A."/>
            <person name="Zheng C.-J."/>
            <person name="Schuster L."/>
            <person name="Cowan T.M."/>
            <person name="Smanski M.J."/>
            <person name="Chevrette M.G."/>
            <person name="De Carvalho L.P.S."/>
            <person name="Shen B."/>
        </authorList>
    </citation>
    <scope>NUCLEOTIDE SEQUENCE [LARGE SCALE GENOMIC DNA]</scope>
    <source>
        <strain evidence="2 3">NPDC033843</strain>
    </source>
</reference>